<dbReference type="InterPro" id="IPR007889">
    <property type="entry name" value="HTH_Psq"/>
</dbReference>
<dbReference type="InterPro" id="IPR009057">
    <property type="entry name" value="Homeodomain-like_sf"/>
</dbReference>
<accession>A0A2N0R697</accession>
<evidence type="ECO:0000313" key="2">
    <source>
        <dbReference type="EMBL" id="PKC58803.1"/>
    </source>
</evidence>
<dbReference type="EMBL" id="LLXH01001465">
    <property type="protein sequence ID" value="PKC58803.1"/>
    <property type="molecule type" value="Genomic_DNA"/>
</dbReference>
<sequence length="148" mass="17038">MPPVGKGKGKEVKKASKRKSLSFVQKKELCEWKRDNPSYNQNDLAKKYDISKPQVSRILKEKEKWLCIDIANKELSNQKRDRGAKFPEIESALYLWMQQVLASNLTITAGEANSAPLETLEEEHVALQKIIEQYDLHDVYNVDETALF</sequence>
<dbReference type="Proteomes" id="UP000232688">
    <property type="component" value="Unassembled WGS sequence"/>
</dbReference>
<dbReference type="Pfam" id="PF04218">
    <property type="entry name" value="CENP-B_N"/>
    <property type="match status" value="1"/>
</dbReference>
<name>A0A2N0R697_9GLOM</name>
<dbReference type="SUPFAM" id="SSF46689">
    <property type="entry name" value="Homeodomain-like"/>
    <property type="match status" value="1"/>
</dbReference>
<gene>
    <name evidence="2" type="ORF">RhiirA1_540856</name>
</gene>
<protein>
    <recommendedName>
        <fullName evidence="1">HTH psq-type domain-containing protein</fullName>
    </recommendedName>
</protein>
<feature type="domain" description="HTH psq-type" evidence="1">
    <location>
        <begin position="17"/>
        <end position="66"/>
    </location>
</feature>
<comment type="caution">
    <text evidence="2">The sequence shown here is derived from an EMBL/GenBank/DDBJ whole genome shotgun (WGS) entry which is preliminary data.</text>
</comment>
<dbReference type="GO" id="GO:0003677">
    <property type="term" value="F:DNA binding"/>
    <property type="evidence" value="ECO:0007669"/>
    <property type="project" value="InterPro"/>
</dbReference>
<evidence type="ECO:0000313" key="3">
    <source>
        <dbReference type="Proteomes" id="UP000232688"/>
    </source>
</evidence>
<proteinExistence type="predicted"/>
<feature type="non-terminal residue" evidence="2">
    <location>
        <position position="1"/>
    </location>
</feature>
<dbReference type="AlphaFoldDB" id="A0A2N0R697"/>
<reference evidence="2 3" key="2">
    <citation type="submission" date="2017-10" db="EMBL/GenBank/DDBJ databases">
        <title>Genome analyses suggest a sexual origin of heterokaryosis in a supposedly ancient asexual fungus.</title>
        <authorList>
            <person name="Corradi N."/>
            <person name="Sedzielewska K."/>
            <person name="Noel J."/>
            <person name="Charron P."/>
            <person name="Farinelli L."/>
            <person name="Marton T."/>
            <person name="Kruger M."/>
            <person name="Pelin A."/>
            <person name="Brachmann A."/>
            <person name="Corradi N."/>
        </authorList>
    </citation>
    <scope>NUCLEOTIDE SEQUENCE [LARGE SCALE GENOMIC DNA]</scope>
    <source>
        <strain evidence="2 3">A1</strain>
    </source>
</reference>
<dbReference type="Gene3D" id="1.10.10.60">
    <property type="entry name" value="Homeodomain-like"/>
    <property type="match status" value="1"/>
</dbReference>
<organism evidence="2 3">
    <name type="scientific">Rhizophagus irregularis</name>
    <dbReference type="NCBI Taxonomy" id="588596"/>
    <lineage>
        <taxon>Eukaryota</taxon>
        <taxon>Fungi</taxon>
        <taxon>Fungi incertae sedis</taxon>
        <taxon>Mucoromycota</taxon>
        <taxon>Glomeromycotina</taxon>
        <taxon>Glomeromycetes</taxon>
        <taxon>Glomerales</taxon>
        <taxon>Glomeraceae</taxon>
        <taxon>Rhizophagus</taxon>
    </lineage>
</organism>
<reference evidence="2 3" key="1">
    <citation type="submission" date="2017-10" db="EMBL/GenBank/DDBJ databases">
        <title>Extensive intraspecific genome diversity in a model arbuscular mycorrhizal fungus.</title>
        <authorList>
            <person name="Chen E.C.H."/>
            <person name="Morin E."/>
            <person name="Baudet D."/>
            <person name="Noel J."/>
            <person name="Ndikumana S."/>
            <person name="Charron P."/>
            <person name="St-Onge C."/>
            <person name="Giorgi J."/>
            <person name="Grigoriev I.V."/>
            <person name="Roux C."/>
            <person name="Martin F.M."/>
            <person name="Corradi N."/>
        </authorList>
    </citation>
    <scope>NUCLEOTIDE SEQUENCE [LARGE SCALE GENOMIC DNA]</scope>
    <source>
        <strain evidence="2 3">A1</strain>
    </source>
</reference>
<dbReference type="VEuPathDB" id="FungiDB:RhiirFUN_007622"/>
<evidence type="ECO:0000259" key="1">
    <source>
        <dbReference type="Pfam" id="PF04218"/>
    </source>
</evidence>
<dbReference type="VEuPathDB" id="FungiDB:RhiirA1_540856"/>